<keyword evidence="2" id="KW-1185">Reference proteome</keyword>
<name>A0A178CUG3_9EURO</name>
<organism evidence="1 2">
    <name type="scientific">Fonsecaea nubica</name>
    <dbReference type="NCBI Taxonomy" id="856822"/>
    <lineage>
        <taxon>Eukaryota</taxon>
        <taxon>Fungi</taxon>
        <taxon>Dikarya</taxon>
        <taxon>Ascomycota</taxon>
        <taxon>Pezizomycotina</taxon>
        <taxon>Eurotiomycetes</taxon>
        <taxon>Chaetothyriomycetidae</taxon>
        <taxon>Chaetothyriales</taxon>
        <taxon>Herpotrichiellaceae</taxon>
        <taxon>Fonsecaea</taxon>
    </lineage>
</organism>
<evidence type="ECO:0000313" key="2">
    <source>
        <dbReference type="Proteomes" id="UP000185904"/>
    </source>
</evidence>
<protein>
    <submittedName>
        <fullName evidence="1">Uncharacterized protein</fullName>
    </submittedName>
</protein>
<dbReference type="RefSeq" id="XP_022497953.1">
    <property type="nucleotide sequence ID" value="XM_022646014.1"/>
</dbReference>
<comment type="caution">
    <text evidence="1">The sequence shown here is derived from an EMBL/GenBank/DDBJ whole genome shotgun (WGS) entry which is preliminary data.</text>
</comment>
<dbReference type="GeneID" id="34591140"/>
<dbReference type="Proteomes" id="UP000185904">
    <property type="component" value="Unassembled WGS sequence"/>
</dbReference>
<dbReference type="AlphaFoldDB" id="A0A178CUG3"/>
<evidence type="ECO:0000313" key="1">
    <source>
        <dbReference type="EMBL" id="OAL32773.1"/>
    </source>
</evidence>
<reference evidence="1 2" key="1">
    <citation type="submission" date="2016-03" db="EMBL/GenBank/DDBJ databases">
        <title>The draft genome sequence of Fonsecaea nubica causative agent of cutaneous subcutaneous infection in human host.</title>
        <authorList>
            <person name="Costa F."/>
            <person name="Sybren D.H."/>
            <person name="Raittz R.T."/>
            <person name="Weiss V.A."/>
            <person name="Leao A.C."/>
            <person name="Gomes R."/>
            <person name="De Souza E.M."/>
            <person name="Pedrosa F.O."/>
            <person name="Steffens M.B."/>
            <person name="Bombassaro A."/>
            <person name="Tadra-Sfeir M.Z."/>
            <person name="Moreno L.F."/>
            <person name="Najafzadeh M.J."/>
            <person name="Felipe M.S."/>
            <person name="Teixeira M."/>
            <person name="Sun J."/>
            <person name="Xi L."/>
            <person name="Castro M.A."/>
            <person name="Vicente V.A."/>
        </authorList>
    </citation>
    <scope>NUCLEOTIDE SEQUENCE [LARGE SCALE GENOMIC DNA]</scope>
    <source>
        <strain evidence="1 2">CBS 269.64</strain>
    </source>
</reference>
<accession>A0A178CUG3</accession>
<dbReference type="EMBL" id="LVCJ01000056">
    <property type="protein sequence ID" value="OAL32773.1"/>
    <property type="molecule type" value="Genomic_DNA"/>
</dbReference>
<gene>
    <name evidence="1" type="ORF">AYO20_07729</name>
</gene>
<sequence length="498" mass="56133">MAPQAPSKEAVRAGKTAAQEQIPNLAFNLFGKAMEDKCTERDKHQVIVARNASTTSWSDVIEKNKEDTATAEQPIFRPSMDFTMREQDTKAPQVGTGQFLVVGYAKANLDKKYRSQDPGVTKQIVGVFKPNEILPWEDDKHPTSYVVTPILDFSPEQLKLYVLLKPDKGLCTPYSLAKDDVFFRFEYRDTEPNVSKRRTSWRKNISQHSVRVGLQMKPSAKQEAFKRALNVGKVIVDSHEDCGNEMKVLMMAFKKSHDDWLLQEMKRLMKRINVDIAYRPLQSKPALQSFVDNDDTVDFTNEWAAGVVQEVSGLWPDVQDMTAERVIILQRLMHEQGAEIKNFQLKGLLAEGMYRLKQQANIENIMDEEGFVKDLVSTLDRTLGKEAQPKPTASNMDEQSQDALLAAVGAKLQSILDYYYSFSAKLNSQFGDHVLEGAGPADFWVKYAEAPDTDSARLAFNHVAKFLVAEFTHVLSEGVVKPVHNIVEILGRLDLSPS</sequence>
<dbReference type="OrthoDB" id="4126947at2759"/>
<proteinExistence type="predicted"/>